<evidence type="ECO:0000256" key="1">
    <source>
        <dbReference type="SAM" id="Phobius"/>
    </source>
</evidence>
<evidence type="ECO:0000313" key="3">
    <source>
        <dbReference type="Proteomes" id="UP001501337"/>
    </source>
</evidence>
<protein>
    <submittedName>
        <fullName evidence="2">DUF3301 domain-containing protein</fullName>
    </submittedName>
</protein>
<organism evidence="2 3">
    <name type="scientific">Allohahella marinimesophila</name>
    <dbReference type="NCBI Taxonomy" id="1054972"/>
    <lineage>
        <taxon>Bacteria</taxon>
        <taxon>Pseudomonadati</taxon>
        <taxon>Pseudomonadota</taxon>
        <taxon>Gammaproteobacteria</taxon>
        <taxon>Oceanospirillales</taxon>
        <taxon>Hahellaceae</taxon>
        <taxon>Allohahella</taxon>
    </lineage>
</organism>
<keyword evidence="1" id="KW-1133">Transmembrane helix</keyword>
<keyword evidence="3" id="KW-1185">Reference proteome</keyword>
<dbReference type="Proteomes" id="UP001501337">
    <property type="component" value="Unassembled WGS sequence"/>
</dbReference>
<keyword evidence="1" id="KW-0472">Membrane</keyword>
<dbReference type="RefSeq" id="WP_344808421.1">
    <property type="nucleotide sequence ID" value="NZ_BAABBO010000016.1"/>
</dbReference>
<dbReference type="EMBL" id="BAABBO010000016">
    <property type="protein sequence ID" value="GAA3973166.1"/>
    <property type="molecule type" value="Genomic_DNA"/>
</dbReference>
<accession>A0ABP7PXS7</accession>
<feature type="transmembrane region" description="Helical" evidence="1">
    <location>
        <begin position="6"/>
        <end position="22"/>
    </location>
</feature>
<dbReference type="Pfam" id="PF11743">
    <property type="entry name" value="DUF3301"/>
    <property type="match status" value="1"/>
</dbReference>
<gene>
    <name evidence="2" type="ORF">GCM10022278_32990</name>
</gene>
<keyword evidence="1" id="KW-0812">Transmembrane</keyword>
<name>A0ABP7PXS7_9GAMM</name>
<evidence type="ECO:0000313" key="2">
    <source>
        <dbReference type="EMBL" id="GAA3973166.1"/>
    </source>
</evidence>
<reference evidence="3" key="1">
    <citation type="journal article" date="2019" name="Int. J. Syst. Evol. Microbiol.">
        <title>The Global Catalogue of Microorganisms (GCM) 10K type strain sequencing project: providing services to taxonomists for standard genome sequencing and annotation.</title>
        <authorList>
            <consortium name="The Broad Institute Genomics Platform"/>
            <consortium name="The Broad Institute Genome Sequencing Center for Infectious Disease"/>
            <person name="Wu L."/>
            <person name="Ma J."/>
        </authorList>
    </citation>
    <scope>NUCLEOTIDE SEQUENCE [LARGE SCALE GENOMIC DNA]</scope>
    <source>
        <strain evidence="3">JCM 17555</strain>
    </source>
</reference>
<sequence length="106" mass="12293">MTLALIDIFWITLTLSAVGIWWQGLRIRERALALVRQRCEQLDLQLLDQSIAFRSIKLRRHGSLGFGLQRVYGFEFSSTGLERYRGEITMVGLRQADIRMDAHRVS</sequence>
<dbReference type="InterPro" id="IPR021732">
    <property type="entry name" value="DUF3301"/>
</dbReference>
<comment type="caution">
    <text evidence="2">The sequence shown here is derived from an EMBL/GenBank/DDBJ whole genome shotgun (WGS) entry which is preliminary data.</text>
</comment>
<proteinExistence type="predicted"/>